<accession>A0A9Q1IC03</accession>
<evidence type="ECO:0000256" key="1">
    <source>
        <dbReference type="SAM" id="MobiDB-lite"/>
    </source>
</evidence>
<comment type="caution">
    <text evidence="2">The sequence shown here is derived from an EMBL/GenBank/DDBJ whole genome shotgun (WGS) entry which is preliminary data.</text>
</comment>
<reference evidence="2" key="1">
    <citation type="journal article" date="2023" name="Science">
        <title>Genome structures resolve the early diversification of teleost fishes.</title>
        <authorList>
            <person name="Parey E."/>
            <person name="Louis A."/>
            <person name="Montfort J."/>
            <person name="Bouchez O."/>
            <person name="Roques C."/>
            <person name="Iampietro C."/>
            <person name="Lluch J."/>
            <person name="Castinel A."/>
            <person name="Donnadieu C."/>
            <person name="Desvignes T."/>
            <person name="Floi Bucao C."/>
            <person name="Jouanno E."/>
            <person name="Wen M."/>
            <person name="Mejri S."/>
            <person name="Dirks R."/>
            <person name="Jansen H."/>
            <person name="Henkel C."/>
            <person name="Chen W.J."/>
            <person name="Zahm M."/>
            <person name="Cabau C."/>
            <person name="Klopp C."/>
            <person name="Thompson A.W."/>
            <person name="Robinson-Rechavi M."/>
            <person name="Braasch I."/>
            <person name="Lecointre G."/>
            <person name="Bobe J."/>
            <person name="Postlethwait J.H."/>
            <person name="Berthelot C."/>
            <person name="Roest Crollius H."/>
            <person name="Guiguen Y."/>
        </authorList>
    </citation>
    <scope>NUCLEOTIDE SEQUENCE</scope>
    <source>
        <strain evidence="2">WJC10195</strain>
    </source>
</reference>
<protein>
    <submittedName>
        <fullName evidence="2">Uncharacterized protein</fullName>
    </submittedName>
</protein>
<keyword evidence="3" id="KW-1185">Reference proteome</keyword>
<proteinExistence type="predicted"/>
<evidence type="ECO:0000313" key="3">
    <source>
        <dbReference type="Proteomes" id="UP001152622"/>
    </source>
</evidence>
<dbReference type="AlphaFoldDB" id="A0A9Q1IC03"/>
<organism evidence="2 3">
    <name type="scientific">Synaphobranchus kaupii</name>
    <name type="common">Kaup's arrowtooth eel</name>
    <dbReference type="NCBI Taxonomy" id="118154"/>
    <lineage>
        <taxon>Eukaryota</taxon>
        <taxon>Metazoa</taxon>
        <taxon>Chordata</taxon>
        <taxon>Craniata</taxon>
        <taxon>Vertebrata</taxon>
        <taxon>Euteleostomi</taxon>
        <taxon>Actinopterygii</taxon>
        <taxon>Neopterygii</taxon>
        <taxon>Teleostei</taxon>
        <taxon>Anguilliformes</taxon>
        <taxon>Synaphobranchidae</taxon>
        <taxon>Synaphobranchus</taxon>
    </lineage>
</organism>
<sequence>MKDMNRVRFQPGVPPGEGELQSAGCPRLTSANREPAACLPWRAPAMQRLRVAGVLRSGNNLQLEARARENERASPRPAEPTCETDLPNAV</sequence>
<feature type="compositionally biased region" description="Basic and acidic residues" evidence="1">
    <location>
        <begin position="65"/>
        <end position="74"/>
    </location>
</feature>
<feature type="region of interest" description="Disordered" evidence="1">
    <location>
        <begin position="63"/>
        <end position="90"/>
    </location>
</feature>
<name>A0A9Q1IC03_SYNKA</name>
<evidence type="ECO:0000313" key="2">
    <source>
        <dbReference type="EMBL" id="KAJ8334935.1"/>
    </source>
</evidence>
<dbReference type="EMBL" id="JAINUF010000021">
    <property type="protein sequence ID" value="KAJ8334935.1"/>
    <property type="molecule type" value="Genomic_DNA"/>
</dbReference>
<gene>
    <name evidence="2" type="ORF">SKAU_G00405740</name>
</gene>
<feature type="region of interest" description="Disordered" evidence="1">
    <location>
        <begin position="1"/>
        <end position="28"/>
    </location>
</feature>
<dbReference type="Proteomes" id="UP001152622">
    <property type="component" value="Chromosome 21"/>
</dbReference>